<dbReference type="GO" id="GO:0003677">
    <property type="term" value="F:DNA binding"/>
    <property type="evidence" value="ECO:0007669"/>
    <property type="project" value="InterPro"/>
</dbReference>
<evidence type="ECO:0000259" key="10">
    <source>
        <dbReference type="Pfam" id="PF22062"/>
    </source>
</evidence>
<evidence type="ECO:0000256" key="4">
    <source>
        <dbReference type="ARBA" id="ARBA00022705"/>
    </source>
</evidence>
<dbReference type="EMBL" id="AZGZ01000006">
    <property type="protein sequence ID" value="KZZ94589.1"/>
    <property type="molecule type" value="Genomic_DNA"/>
</dbReference>
<proteinExistence type="inferred from homology"/>
<evidence type="ECO:0000256" key="3">
    <source>
        <dbReference type="ARBA" id="ARBA00018596"/>
    </source>
</evidence>
<sequence length="644" mass="71374">MDNEQELRELFSPANPSALAQDILFELQSIQRLHAISAQELFYKWESYCMKLGAEETRLTLENVRQLKRDIQEALDRESRAKHVVRNQENRRGGATVRSRTANANVDIFGILDDIVPTTPASTKRKSTFQTPRTGKSPRFANDSPMAQGLSSPAVAASSPFAERRDPGQIIESLNTHLPRGNPPIAPYSESRIRPTANTDMKKFGYKPMGMRLSSSSEVLDDRIDEFLDVFQKAHNLDDNEFGSAAQQSTKEIIAVGRIACDSPEGRLNTASLMLETSRRTGAGLRVPLKVDELPHAQFFPGQIVAVRGINPSGEYFTVKEVLEVPLLPPAASTPEVLAGINERVGDEPLNYMIAAGPYTADDNLNFEPLQALCEKAAEQSIDTLILLGPFLDLEHPLIAAGELDMPPMKGLDPDRITMTTFFKYAISTPIIQLAHAIPNITIIMVPSVRDVTSKHVSWPQEMMSRKELGLPKQVRMVSNPVTVSLNEAILGICSLDVLAELRNEEATGGRPAEKNLLTRLPRYLIEQRHFYPLFPGSARTSLPKPGIEGALATGSMLDVNYAKLGDWWNVRPDVLITPSTLPPFVKVIESVLVINPGVLSKRKAPGTYAQIFLHKRELNEEEQSANRVAHEIFSRARVDITRI</sequence>
<dbReference type="GO" id="GO:0005658">
    <property type="term" value="C:alpha DNA polymerase:primase complex"/>
    <property type="evidence" value="ECO:0007669"/>
    <property type="project" value="EnsemblFungi"/>
</dbReference>
<dbReference type="Proteomes" id="UP000242877">
    <property type="component" value="Unassembled WGS sequence"/>
</dbReference>
<dbReference type="PIRSF" id="PIRSF018300">
    <property type="entry name" value="DNA_pol_alph_2"/>
    <property type="match status" value="1"/>
</dbReference>
<feature type="domain" description="DNA polymerase alpha subunit B OB" evidence="10">
    <location>
        <begin position="217"/>
        <end position="324"/>
    </location>
</feature>
<dbReference type="InterPro" id="IPR054300">
    <property type="entry name" value="OB_DPOA2"/>
</dbReference>
<evidence type="ECO:0000256" key="1">
    <source>
        <dbReference type="ARBA" id="ARBA00004123"/>
    </source>
</evidence>
<protein>
    <recommendedName>
        <fullName evidence="3 6">DNA polymerase alpha subunit B</fullName>
    </recommendedName>
</protein>
<feature type="region of interest" description="Disordered" evidence="8">
    <location>
        <begin position="121"/>
        <end position="152"/>
    </location>
</feature>
<keyword evidence="5 6" id="KW-0539">Nucleus</keyword>
<evidence type="ECO:0000256" key="6">
    <source>
        <dbReference type="PIRNR" id="PIRNR018300"/>
    </source>
</evidence>
<evidence type="ECO:0000256" key="2">
    <source>
        <dbReference type="ARBA" id="ARBA00007299"/>
    </source>
</evidence>
<dbReference type="Gene3D" id="3.60.21.60">
    <property type="match status" value="2"/>
</dbReference>
<feature type="domain" description="DNA polymerase alpha/delta/epsilon subunit B" evidence="9">
    <location>
        <begin position="353"/>
        <end position="587"/>
    </location>
</feature>
<organism evidence="11 12">
    <name type="scientific">Ascosphaera apis ARSEF 7405</name>
    <dbReference type="NCBI Taxonomy" id="392613"/>
    <lineage>
        <taxon>Eukaryota</taxon>
        <taxon>Fungi</taxon>
        <taxon>Dikarya</taxon>
        <taxon>Ascomycota</taxon>
        <taxon>Pezizomycotina</taxon>
        <taxon>Eurotiomycetes</taxon>
        <taxon>Eurotiomycetidae</taxon>
        <taxon>Onygenales</taxon>
        <taxon>Ascosphaeraceae</taxon>
        <taxon>Ascosphaera</taxon>
    </lineage>
</organism>
<dbReference type="InterPro" id="IPR016722">
    <property type="entry name" value="DNA_pol_alpha_bsu"/>
</dbReference>
<dbReference type="Pfam" id="PF04042">
    <property type="entry name" value="DNA_pol_E_B"/>
    <property type="match status" value="1"/>
</dbReference>
<keyword evidence="4 6" id="KW-0235">DNA replication</keyword>
<dbReference type="FunFam" id="3.60.21.60:FF:000005">
    <property type="entry name" value="DNA polymerase alpha subunit B"/>
    <property type="match status" value="1"/>
</dbReference>
<dbReference type="Pfam" id="PF22062">
    <property type="entry name" value="OB_DPOA2"/>
    <property type="match status" value="1"/>
</dbReference>
<name>A0A168AZZ7_9EURO</name>
<dbReference type="PANTHER" id="PTHR23061:SF12">
    <property type="entry name" value="DNA POLYMERASE ALPHA SUBUNIT B"/>
    <property type="match status" value="1"/>
</dbReference>
<evidence type="ECO:0000313" key="12">
    <source>
        <dbReference type="Proteomes" id="UP000242877"/>
    </source>
</evidence>
<comment type="similarity">
    <text evidence="2 6">Belongs to the DNA polymerase alpha subunit B family.</text>
</comment>
<reference evidence="11 12" key="1">
    <citation type="journal article" date="2016" name="Genome Biol. Evol.">
        <title>Divergent and convergent evolution of fungal pathogenicity.</title>
        <authorList>
            <person name="Shang Y."/>
            <person name="Xiao G."/>
            <person name="Zheng P."/>
            <person name="Cen K."/>
            <person name="Zhan S."/>
            <person name="Wang C."/>
        </authorList>
    </citation>
    <scope>NUCLEOTIDE SEQUENCE [LARGE SCALE GENOMIC DNA]</scope>
    <source>
        <strain evidence="11 12">ARSEF 7405</strain>
    </source>
</reference>
<gene>
    <name evidence="11" type="ORF">AAP_01889</name>
</gene>
<dbReference type="PANTHER" id="PTHR23061">
    <property type="entry name" value="DNA POLYMERASE 2 ALPHA 70 KDA SUBUNIT"/>
    <property type="match status" value="1"/>
</dbReference>
<dbReference type="GO" id="GO:0006270">
    <property type="term" value="P:DNA replication initiation"/>
    <property type="evidence" value="ECO:0007669"/>
    <property type="project" value="EnsemblFungi"/>
</dbReference>
<accession>A0A168AZZ7</accession>
<keyword evidence="7" id="KW-0175">Coiled coil</keyword>
<dbReference type="FunFam" id="3.60.21.60:FF:000008">
    <property type="entry name" value="DNA polymerase alpha subunit B"/>
    <property type="match status" value="1"/>
</dbReference>
<dbReference type="GO" id="GO:0016233">
    <property type="term" value="P:telomere capping"/>
    <property type="evidence" value="ECO:0007669"/>
    <property type="project" value="EnsemblFungi"/>
</dbReference>
<dbReference type="GO" id="GO:0003887">
    <property type="term" value="F:DNA-directed DNA polymerase activity"/>
    <property type="evidence" value="ECO:0007669"/>
    <property type="project" value="EnsemblFungi"/>
</dbReference>
<comment type="subcellular location">
    <subcellularLocation>
        <location evidence="1 6">Nucleus</location>
    </subcellularLocation>
</comment>
<evidence type="ECO:0000256" key="5">
    <source>
        <dbReference type="ARBA" id="ARBA00023242"/>
    </source>
</evidence>
<comment type="function">
    <text evidence="6">Accessory subunit of the DNA polymerase alpha complex (also known as the alpha DNA polymerase-primase complex) which plays an essential role in the initiation of DNA synthesis.</text>
</comment>
<evidence type="ECO:0000313" key="11">
    <source>
        <dbReference type="EMBL" id="KZZ94589.1"/>
    </source>
</evidence>
<evidence type="ECO:0000256" key="7">
    <source>
        <dbReference type="SAM" id="Coils"/>
    </source>
</evidence>
<dbReference type="AlphaFoldDB" id="A0A168AZZ7"/>
<evidence type="ECO:0000259" key="9">
    <source>
        <dbReference type="Pfam" id="PF04042"/>
    </source>
</evidence>
<evidence type="ECO:0000256" key="8">
    <source>
        <dbReference type="SAM" id="MobiDB-lite"/>
    </source>
</evidence>
<dbReference type="VEuPathDB" id="FungiDB:AAP_01889"/>
<dbReference type="OrthoDB" id="336885at2759"/>
<comment type="caution">
    <text evidence="11">The sequence shown here is derived from an EMBL/GenBank/DDBJ whole genome shotgun (WGS) entry which is preliminary data.</text>
</comment>
<dbReference type="GO" id="GO:0005635">
    <property type="term" value="C:nuclear envelope"/>
    <property type="evidence" value="ECO:0007669"/>
    <property type="project" value="EnsemblFungi"/>
</dbReference>
<feature type="coiled-coil region" evidence="7">
    <location>
        <begin position="54"/>
        <end position="81"/>
    </location>
</feature>
<dbReference type="InterPro" id="IPR007185">
    <property type="entry name" value="DNA_pol_a/d/e_bsu"/>
</dbReference>
<keyword evidence="12" id="KW-1185">Reference proteome</keyword>